<keyword evidence="1" id="KW-1133">Transmembrane helix</keyword>
<feature type="transmembrane region" description="Helical" evidence="1">
    <location>
        <begin position="12"/>
        <end position="33"/>
    </location>
</feature>
<keyword evidence="4" id="KW-1185">Reference proteome</keyword>
<feature type="transmembrane region" description="Helical" evidence="1">
    <location>
        <begin position="124"/>
        <end position="147"/>
    </location>
</feature>
<feature type="domain" description="Signal transduction histidine kinase internal region" evidence="2">
    <location>
        <begin position="166"/>
        <end position="244"/>
    </location>
</feature>
<dbReference type="OrthoDB" id="9809908at2"/>
<dbReference type="GO" id="GO:0016020">
    <property type="term" value="C:membrane"/>
    <property type="evidence" value="ECO:0007669"/>
    <property type="project" value="InterPro"/>
</dbReference>
<sequence>MNRLLTYFENPVVRHLLFWGAVYLYFVLSVNNVSSYGSYRHVFESYGLLVLAQIITAYTCLYVLMPKFLNQKKTGLFVFWLLILLMAVYAFYQAVKMYYFDVEYFDSYNEIQRNYAVESYGKRLTYFSVFLSKCILYLTPTALLLMARFYKNQQKYLKLNEQKKIAELTALRNQLNPHFLFNTLNNLYALALDKSDKTPEVIERLSNILDYILYRCKENYVPVQKEIELIENYLSLEEIRYGNRVVVEFDHQVEPEDKMAPLLLLTFVENAFKHGVVQELKNARINISLTVDTTDVLFSICNSKPIGIIEENTENEEPLGLKNVKQQLELLYPNSHELTIVDEEDSYKVALRLKRK</sequence>
<dbReference type="Gene3D" id="3.30.565.10">
    <property type="entry name" value="Histidine kinase-like ATPase, C-terminal domain"/>
    <property type="match status" value="1"/>
</dbReference>
<dbReference type="InterPro" id="IPR010559">
    <property type="entry name" value="Sig_transdc_His_kin_internal"/>
</dbReference>
<dbReference type="GO" id="GO:0000155">
    <property type="term" value="F:phosphorelay sensor kinase activity"/>
    <property type="evidence" value="ECO:0007669"/>
    <property type="project" value="InterPro"/>
</dbReference>
<dbReference type="InterPro" id="IPR050640">
    <property type="entry name" value="Bact_2-comp_sensor_kinase"/>
</dbReference>
<name>A0A3B0BZS8_9FLAO</name>
<evidence type="ECO:0000313" key="4">
    <source>
        <dbReference type="Proteomes" id="UP000276603"/>
    </source>
</evidence>
<feature type="transmembrane region" description="Helical" evidence="1">
    <location>
        <begin position="76"/>
        <end position="95"/>
    </location>
</feature>
<protein>
    <recommendedName>
        <fullName evidence="2">Signal transduction histidine kinase internal region domain-containing protein</fullName>
    </recommendedName>
</protein>
<gene>
    <name evidence="3" type="ORF">D7Z94_22300</name>
</gene>
<comment type="caution">
    <text evidence="3">The sequence shown here is derived from an EMBL/GenBank/DDBJ whole genome shotgun (WGS) entry which is preliminary data.</text>
</comment>
<evidence type="ECO:0000259" key="2">
    <source>
        <dbReference type="Pfam" id="PF06580"/>
    </source>
</evidence>
<keyword evidence="1" id="KW-0472">Membrane</keyword>
<accession>A0A3B0BZS8</accession>
<dbReference type="Proteomes" id="UP000276603">
    <property type="component" value="Unassembled WGS sequence"/>
</dbReference>
<dbReference type="EMBL" id="RBCJ01000005">
    <property type="protein sequence ID" value="RKN77951.1"/>
    <property type="molecule type" value="Genomic_DNA"/>
</dbReference>
<dbReference type="PANTHER" id="PTHR34220:SF7">
    <property type="entry name" value="SENSOR HISTIDINE KINASE YPDA"/>
    <property type="match status" value="1"/>
</dbReference>
<proteinExistence type="predicted"/>
<keyword evidence="1" id="KW-0812">Transmembrane</keyword>
<evidence type="ECO:0000313" key="3">
    <source>
        <dbReference type="EMBL" id="RKN77951.1"/>
    </source>
</evidence>
<dbReference type="InterPro" id="IPR036890">
    <property type="entry name" value="HATPase_C_sf"/>
</dbReference>
<feature type="transmembrane region" description="Helical" evidence="1">
    <location>
        <begin position="45"/>
        <end position="64"/>
    </location>
</feature>
<organism evidence="3 4">
    <name type="scientific">Ulvibacterium marinum</name>
    <dbReference type="NCBI Taxonomy" id="2419782"/>
    <lineage>
        <taxon>Bacteria</taxon>
        <taxon>Pseudomonadati</taxon>
        <taxon>Bacteroidota</taxon>
        <taxon>Flavobacteriia</taxon>
        <taxon>Flavobacteriales</taxon>
        <taxon>Flavobacteriaceae</taxon>
        <taxon>Ulvibacterium</taxon>
    </lineage>
</organism>
<dbReference type="AlphaFoldDB" id="A0A3B0BZS8"/>
<reference evidence="3 4" key="1">
    <citation type="submission" date="2018-10" db="EMBL/GenBank/DDBJ databases">
        <title>Ulvibacterium marinum gen. nov., sp. nov., a novel marine bacterium of the family Flavobacteriaceae, isolated from a culture of the green alga Ulva prolifera.</title>
        <authorList>
            <person name="Zhang Z."/>
        </authorList>
    </citation>
    <scope>NUCLEOTIDE SEQUENCE [LARGE SCALE GENOMIC DNA]</scope>
    <source>
        <strain evidence="3 4">CCMM003</strain>
    </source>
</reference>
<evidence type="ECO:0000256" key="1">
    <source>
        <dbReference type="SAM" id="Phobius"/>
    </source>
</evidence>
<dbReference type="Pfam" id="PF06580">
    <property type="entry name" value="His_kinase"/>
    <property type="match status" value="1"/>
</dbReference>
<dbReference type="PANTHER" id="PTHR34220">
    <property type="entry name" value="SENSOR HISTIDINE KINASE YPDA"/>
    <property type="match status" value="1"/>
</dbReference>
<dbReference type="RefSeq" id="WP_120713848.1">
    <property type="nucleotide sequence ID" value="NZ_RBCJ01000005.1"/>
</dbReference>